<feature type="region of interest" description="Disordered" evidence="1">
    <location>
        <begin position="141"/>
        <end position="161"/>
    </location>
</feature>
<proteinExistence type="predicted"/>
<name>A0AAD7B7B5_9AGAR</name>
<organism evidence="2 3">
    <name type="scientific">Roridomyces roridus</name>
    <dbReference type="NCBI Taxonomy" id="1738132"/>
    <lineage>
        <taxon>Eukaryota</taxon>
        <taxon>Fungi</taxon>
        <taxon>Dikarya</taxon>
        <taxon>Basidiomycota</taxon>
        <taxon>Agaricomycotina</taxon>
        <taxon>Agaricomycetes</taxon>
        <taxon>Agaricomycetidae</taxon>
        <taxon>Agaricales</taxon>
        <taxon>Marasmiineae</taxon>
        <taxon>Mycenaceae</taxon>
        <taxon>Roridomyces</taxon>
    </lineage>
</organism>
<evidence type="ECO:0000256" key="1">
    <source>
        <dbReference type="SAM" id="MobiDB-lite"/>
    </source>
</evidence>
<comment type="caution">
    <text evidence="2">The sequence shown here is derived from an EMBL/GenBank/DDBJ whole genome shotgun (WGS) entry which is preliminary data.</text>
</comment>
<keyword evidence="3" id="KW-1185">Reference proteome</keyword>
<gene>
    <name evidence="2" type="ORF">FB45DRAFT_760134</name>
</gene>
<evidence type="ECO:0000313" key="3">
    <source>
        <dbReference type="Proteomes" id="UP001221142"/>
    </source>
</evidence>
<evidence type="ECO:0000313" key="2">
    <source>
        <dbReference type="EMBL" id="KAJ7612106.1"/>
    </source>
</evidence>
<reference evidence="2" key="1">
    <citation type="submission" date="2023-03" db="EMBL/GenBank/DDBJ databases">
        <title>Massive genome expansion in bonnet fungi (Mycena s.s.) driven by repeated elements and novel gene families across ecological guilds.</title>
        <authorList>
            <consortium name="Lawrence Berkeley National Laboratory"/>
            <person name="Harder C.B."/>
            <person name="Miyauchi S."/>
            <person name="Viragh M."/>
            <person name="Kuo A."/>
            <person name="Thoen E."/>
            <person name="Andreopoulos B."/>
            <person name="Lu D."/>
            <person name="Skrede I."/>
            <person name="Drula E."/>
            <person name="Henrissat B."/>
            <person name="Morin E."/>
            <person name="Kohler A."/>
            <person name="Barry K."/>
            <person name="LaButti K."/>
            <person name="Morin E."/>
            <person name="Salamov A."/>
            <person name="Lipzen A."/>
            <person name="Mereny Z."/>
            <person name="Hegedus B."/>
            <person name="Baldrian P."/>
            <person name="Stursova M."/>
            <person name="Weitz H."/>
            <person name="Taylor A."/>
            <person name="Grigoriev I.V."/>
            <person name="Nagy L.G."/>
            <person name="Martin F."/>
            <person name="Kauserud H."/>
        </authorList>
    </citation>
    <scope>NUCLEOTIDE SEQUENCE</scope>
    <source>
        <strain evidence="2">9284</strain>
    </source>
</reference>
<protein>
    <submittedName>
        <fullName evidence="2">Uncharacterized protein</fullName>
    </submittedName>
</protein>
<feature type="region of interest" description="Disordered" evidence="1">
    <location>
        <begin position="256"/>
        <end position="290"/>
    </location>
</feature>
<sequence>MGNTPSSSRNLDEEIRHNTYYLGSPTVCDELAWAEIAGQHCLVTPETARAHRLASAGSTQTQSTLEPEPAGLTMVARLSFEGFFMDADGCWRGPLPYTKDFADHKQSAKAVAPPPGHPFAPEFMVVLHNLGVLTDKVTTSSSKTGVFNPKENPLTVRPGKGIRRPGCLPYQRLARLSQSQGISRGDSEIQTHQVYRLPAYDTDGDLIHPSKYREKLMGAVVEVAFTLQHWEIVSKLEDGRQRKTDAFGADIQRMRVLVSPPPRTPSTPTRKRAHPPLKDPGSPSKRARRE</sequence>
<dbReference type="EMBL" id="JARKIF010000031">
    <property type="protein sequence ID" value="KAJ7612106.1"/>
    <property type="molecule type" value="Genomic_DNA"/>
</dbReference>
<dbReference type="AlphaFoldDB" id="A0AAD7B7B5"/>
<dbReference type="Proteomes" id="UP001221142">
    <property type="component" value="Unassembled WGS sequence"/>
</dbReference>
<accession>A0AAD7B7B5</accession>